<dbReference type="Pfam" id="PF03358">
    <property type="entry name" value="FMN_red"/>
    <property type="match status" value="1"/>
</dbReference>
<dbReference type="InterPro" id="IPR050712">
    <property type="entry name" value="NAD(P)H-dep_reductase"/>
</dbReference>
<dbReference type="STRING" id="408074.SAMN05660909_01165"/>
<dbReference type="GO" id="GO:0016491">
    <property type="term" value="F:oxidoreductase activity"/>
    <property type="evidence" value="ECO:0007669"/>
    <property type="project" value="InterPro"/>
</dbReference>
<dbReference type="InterPro" id="IPR029039">
    <property type="entry name" value="Flavoprotein-like_sf"/>
</dbReference>
<evidence type="ECO:0000259" key="1">
    <source>
        <dbReference type="Pfam" id="PF03358"/>
    </source>
</evidence>
<dbReference type="SUPFAM" id="SSF52218">
    <property type="entry name" value="Flavoproteins"/>
    <property type="match status" value="1"/>
</dbReference>
<dbReference type="OrthoDB" id="9812295at2"/>
<gene>
    <name evidence="2" type="ORF">SAMN05660909_01165</name>
</gene>
<accession>A0A1H3ZDC3</accession>
<dbReference type="Gene3D" id="3.40.50.360">
    <property type="match status" value="1"/>
</dbReference>
<evidence type="ECO:0000313" key="2">
    <source>
        <dbReference type="EMBL" id="SEA21650.1"/>
    </source>
</evidence>
<dbReference type="Proteomes" id="UP000199656">
    <property type="component" value="Unassembled WGS sequence"/>
</dbReference>
<name>A0A1H3ZDC3_9BACT</name>
<proteinExistence type="predicted"/>
<protein>
    <submittedName>
        <fullName evidence="2">NADPH-dependent FMN reductase</fullName>
    </submittedName>
</protein>
<keyword evidence="3" id="KW-1185">Reference proteome</keyword>
<sequence>MKSLPKLLAICGSTRQASSNHQLINAVKTLAEGIFEITDAMPLVNIPHFNPDEDMDPEQAPAPVKAFREQLEAADAVLISTPEYAIGVPGTLKNAIDWTVSSMHFSSKPVALITAGTSGYKAHQSLLGTLLIIESRITEATQLVIPAVKTKINSQGIITDELTLNNVRKLVNSLADITAGKEVTLLPSPGLR</sequence>
<reference evidence="3" key="1">
    <citation type="submission" date="2016-10" db="EMBL/GenBank/DDBJ databases">
        <authorList>
            <person name="Varghese N."/>
            <person name="Submissions S."/>
        </authorList>
    </citation>
    <scope>NUCLEOTIDE SEQUENCE [LARGE SCALE GENOMIC DNA]</scope>
    <source>
        <strain evidence="3">DSM 23920</strain>
    </source>
</reference>
<dbReference type="PANTHER" id="PTHR30543:SF21">
    <property type="entry name" value="NAD(P)H-DEPENDENT FMN REDUCTASE LOT6"/>
    <property type="match status" value="1"/>
</dbReference>
<feature type="domain" description="NADPH-dependent FMN reductase-like" evidence="1">
    <location>
        <begin position="5"/>
        <end position="133"/>
    </location>
</feature>
<dbReference type="GO" id="GO:0005829">
    <property type="term" value="C:cytosol"/>
    <property type="evidence" value="ECO:0007669"/>
    <property type="project" value="TreeGrafter"/>
</dbReference>
<evidence type="ECO:0000313" key="3">
    <source>
        <dbReference type="Proteomes" id="UP000199656"/>
    </source>
</evidence>
<dbReference type="RefSeq" id="WP_089759607.1">
    <property type="nucleotide sequence ID" value="NZ_BKAT01000005.1"/>
</dbReference>
<dbReference type="InterPro" id="IPR005025">
    <property type="entry name" value="FMN_Rdtase-like_dom"/>
</dbReference>
<dbReference type="EMBL" id="FNRL01000004">
    <property type="protein sequence ID" value="SEA21650.1"/>
    <property type="molecule type" value="Genomic_DNA"/>
</dbReference>
<dbReference type="GO" id="GO:0010181">
    <property type="term" value="F:FMN binding"/>
    <property type="evidence" value="ECO:0007669"/>
    <property type="project" value="TreeGrafter"/>
</dbReference>
<dbReference type="AlphaFoldDB" id="A0A1H3ZDC3"/>
<organism evidence="2 3">
    <name type="scientific">Chitinophaga terrae</name>
    <name type="common">ex Kim and Jung 2007</name>
    <dbReference type="NCBI Taxonomy" id="408074"/>
    <lineage>
        <taxon>Bacteria</taxon>
        <taxon>Pseudomonadati</taxon>
        <taxon>Bacteroidota</taxon>
        <taxon>Chitinophagia</taxon>
        <taxon>Chitinophagales</taxon>
        <taxon>Chitinophagaceae</taxon>
        <taxon>Chitinophaga</taxon>
    </lineage>
</organism>
<dbReference type="PANTHER" id="PTHR30543">
    <property type="entry name" value="CHROMATE REDUCTASE"/>
    <property type="match status" value="1"/>
</dbReference>